<keyword evidence="2" id="KW-0732">Signal</keyword>
<dbReference type="CDD" id="cd05382">
    <property type="entry name" value="CAP_GAPR1-like"/>
    <property type="match status" value="1"/>
</dbReference>
<evidence type="ECO:0000313" key="5">
    <source>
        <dbReference type="Proteomes" id="UP000887567"/>
    </source>
</evidence>
<dbReference type="RefSeq" id="XP_028513260.1">
    <property type="nucleotide sequence ID" value="XM_028657459.1"/>
</dbReference>
<dbReference type="RefSeq" id="XP_020894641.1">
    <property type="nucleotide sequence ID" value="XM_021038982.2"/>
</dbReference>
<feature type="chain" id="PRO_5038275446" description="C-type lectin domain-containing protein" evidence="2">
    <location>
        <begin position="18"/>
        <end position="438"/>
    </location>
</feature>
<dbReference type="Proteomes" id="UP000887567">
    <property type="component" value="Unplaced"/>
</dbReference>
<dbReference type="SMART" id="SM00198">
    <property type="entry name" value="SCP"/>
    <property type="match status" value="1"/>
</dbReference>
<reference evidence="4" key="1">
    <citation type="submission" date="2022-11" db="UniProtKB">
        <authorList>
            <consortium name="EnsemblMetazoa"/>
        </authorList>
    </citation>
    <scope>IDENTIFICATION</scope>
</reference>
<dbReference type="KEGG" id="epa:110233667"/>
<dbReference type="EnsemblMetazoa" id="XM_021038982.2">
    <property type="protein sequence ID" value="XP_020894641.1"/>
    <property type="gene ID" value="LOC110233667"/>
</dbReference>
<dbReference type="Gene3D" id="3.10.100.10">
    <property type="entry name" value="Mannose-Binding Protein A, subunit A"/>
    <property type="match status" value="1"/>
</dbReference>
<proteinExistence type="predicted"/>
<dbReference type="PANTHER" id="PTHR22803">
    <property type="entry name" value="MANNOSE, PHOSPHOLIPASE, LECTIN RECEPTOR RELATED"/>
    <property type="match status" value="1"/>
</dbReference>
<dbReference type="Pfam" id="PF00059">
    <property type="entry name" value="Lectin_C"/>
    <property type="match status" value="1"/>
</dbReference>
<dbReference type="InterPro" id="IPR035940">
    <property type="entry name" value="CAP_sf"/>
</dbReference>
<evidence type="ECO:0000259" key="3">
    <source>
        <dbReference type="PROSITE" id="PS50041"/>
    </source>
</evidence>
<keyword evidence="1" id="KW-0472">Membrane</keyword>
<dbReference type="Pfam" id="PF00188">
    <property type="entry name" value="CAP"/>
    <property type="match status" value="1"/>
</dbReference>
<dbReference type="InterPro" id="IPR050111">
    <property type="entry name" value="C-type_lectin/snaclec_domain"/>
</dbReference>
<evidence type="ECO:0000313" key="4">
    <source>
        <dbReference type="EnsemblMetazoa" id="XP_020894641.1"/>
    </source>
</evidence>
<dbReference type="InterPro" id="IPR016186">
    <property type="entry name" value="C-type_lectin-like/link_sf"/>
</dbReference>
<organism evidence="4 5">
    <name type="scientific">Exaiptasia diaphana</name>
    <name type="common">Tropical sea anemone</name>
    <name type="synonym">Aiptasia pulchella</name>
    <dbReference type="NCBI Taxonomy" id="2652724"/>
    <lineage>
        <taxon>Eukaryota</taxon>
        <taxon>Metazoa</taxon>
        <taxon>Cnidaria</taxon>
        <taxon>Anthozoa</taxon>
        <taxon>Hexacorallia</taxon>
        <taxon>Actiniaria</taxon>
        <taxon>Aiptasiidae</taxon>
        <taxon>Exaiptasia</taxon>
    </lineage>
</organism>
<keyword evidence="1" id="KW-0812">Transmembrane</keyword>
<name>A0A913WV96_EXADI</name>
<dbReference type="AlphaFoldDB" id="A0A913WV96"/>
<dbReference type="CDD" id="cd00037">
    <property type="entry name" value="CLECT"/>
    <property type="match status" value="1"/>
</dbReference>
<dbReference type="OrthoDB" id="418245at2759"/>
<dbReference type="InterPro" id="IPR034113">
    <property type="entry name" value="SCP_GAPR1-like"/>
</dbReference>
<evidence type="ECO:0000256" key="2">
    <source>
        <dbReference type="SAM" id="SignalP"/>
    </source>
</evidence>
<dbReference type="InterPro" id="IPR014044">
    <property type="entry name" value="CAP_dom"/>
</dbReference>
<sequence length="438" mass="49579">MAAILLALLGLVALATSIPSPTPPQNSSAFSDPPLLPNKPAADVEQFLRDMVNKINRYRLMHAVSPLGLSLDLTNKAELWAVKIANKDQEELNSNVTFGQAIYSSANAADIVNASVESWYNQIVHYRYYNPESQPQNNYFTQLVWKDTTDIGIGKATSGSQKTYIVAYFNPPAVHDMQSMLVQVHPVTGSGVGKNGPSTCTDDYQFFNNSCWKLFPGPRTWESAVHKCTQQYASLASVDSESENYFIKTLLTTAKLNFTWIGLGDHDNDGIYAWVDGTSHRFTRWDFIQTPAKGRQCIVLGLDFEWRYISCDRGQSFVCKRKLRDLTTYELVFRYMNKLWTDKLYSPQELRYQALKSHIENAIFETYRDADWFNGLDFRGFRLVVEHHIIAGFPVPPPTFPQPVPTDFSHPGHAILVIILVYMSCQFAVIVQPLCFVV</sequence>
<dbReference type="Gene3D" id="3.40.33.10">
    <property type="entry name" value="CAP"/>
    <property type="match status" value="1"/>
</dbReference>
<dbReference type="EnsemblMetazoa" id="XM_028657459.1">
    <property type="protein sequence ID" value="XP_028513260.1"/>
    <property type="gene ID" value="LOC110233667"/>
</dbReference>
<evidence type="ECO:0000256" key="1">
    <source>
        <dbReference type="SAM" id="Phobius"/>
    </source>
</evidence>
<accession>A0A913WV96</accession>
<protein>
    <recommendedName>
        <fullName evidence="3">C-type lectin domain-containing protein</fullName>
    </recommendedName>
</protein>
<dbReference type="InterPro" id="IPR001304">
    <property type="entry name" value="C-type_lectin-like"/>
</dbReference>
<keyword evidence="1" id="KW-1133">Transmembrane helix</keyword>
<dbReference type="SUPFAM" id="SSF55797">
    <property type="entry name" value="PR-1-like"/>
    <property type="match status" value="1"/>
</dbReference>
<feature type="domain" description="C-type lectin" evidence="3">
    <location>
        <begin position="207"/>
        <end position="320"/>
    </location>
</feature>
<feature type="signal peptide" evidence="2">
    <location>
        <begin position="1"/>
        <end position="17"/>
    </location>
</feature>
<dbReference type="SMART" id="SM00034">
    <property type="entry name" value="CLECT"/>
    <property type="match status" value="1"/>
</dbReference>
<dbReference type="InterPro" id="IPR016187">
    <property type="entry name" value="CTDL_fold"/>
</dbReference>
<dbReference type="PROSITE" id="PS50041">
    <property type="entry name" value="C_TYPE_LECTIN_2"/>
    <property type="match status" value="1"/>
</dbReference>
<dbReference type="SUPFAM" id="SSF56436">
    <property type="entry name" value="C-type lectin-like"/>
    <property type="match status" value="1"/>
</dbReference>
<feature type="transmembrane region" description="Helical" evidence="1">
    <location>
        <begin position="414"/>
        <end position="437"/>
    </location>
</feature>
<dbReference type="GeneID" id="110233667"/>
<keyword evidence="5" id="KW-1185">Reference proteome</keyword>